<keyword evidence="3" id="KW-1185">Reference proteome</keyword>
<dbReference type="EMBL" id="JAANER010000006">
    <property type="protein sequence ID" value="KAG9188846.1"/>
    <property type="molecule type" value="Genomic_DNA"/>
</dbReference>
<name>A0AAD4I941_9PLEO</name>
<evidence type="ECO:0000313" key="2">
    <source>
        <dbReference type="EMBL" id="KAG9188846.1"/>
    </source>
</evidence>
<evidence type="ECO:0000256" key="1">
    <source>
        <dbReference type="SAM" id="MobiDB-lite"/>
    </source>
</evidence>
<proteinExistence type="predicted"/>
<protein>
    <submittedName>
        <fullName evidence="2">Uncharacterized protein</fullName>
    </submittedName>
</protein>
<dbReference type="AlphaFoldDB" id="A0AAD4I941"/>
<feature type="compositionally biased region" description="Basic residues" evidence="1">
    <location>
        <begin position="171"/>
        <end position="183"/>
    </location>
</feature>
<feature type="region of interest" description="Disordered" evidence="1">
    <location>
        <begin position="1"/>
        <end position="51"/>
    </location>
</feature>
<organism evidence="2 3">
    <name type="scientific">Alternaria panax</name>
    <dbReference type="NCBI Taxonomy" id="48097"/>
    <lineage>
        <taxon>Eukaryota</taxon>
        <taxon>Fungi</taxon>
        <taxon>Dikarya</taxon>
        <taxon>Ascomycota</taxon>
        <taxon>Pezizomycotina</taxon>
        <taxon>Dothideomycetes</taxon>
        <taxon>Pleosporomycetidae</taxon>
        <taxon>Pleosporales</taxon>
        <taxon>Pleosporineae</taxon>
        <taxon>Pleosporaceae</taxon>
        <taxon>Alternaria</taxon>
        <taxon>Alternaria sect. Panax</taxon>
    </lineage>
</organism>
<feature type="compositionally biased region" description="Low complexity" evidence="1">
    <location>
        <begin position="21"/>
        <end position="37"/>
    </location>
</feature>
<feature type="compositionally biased region" description="Low complexity" evidence="1">
    <location>
        <begin position="150"/>
        <end position="170"/>
    </location>
</feature>
<gene>
    <name evidence="2" type="ORF">G6011_07551</name>
</gene>
<accession>A0AAD4I941</accession>
<sequence length="240" mass="25591">MDSYQLQHYAAPRMSSSTVTAAGSARPSASSDSNSSATLHGSDIQTKDKSSLRRWFNGVRKAVFSSGAQKQSENFKESLVRQIFTSPAASNVNVANVEPPTMVESAAVLERVARNQQTSSVPASAVPSASASAPALAPVNWCMAELDQATPAPTLPSNSTNPNDNTTMRTKPAKVKRTRKPRRPTMITPSMLEKLAKDNKKHHGATAVRQAEVRKSNAGTSSSAPRASGVQASPMRWSQD</sequence>
<evidence type="ECO:0000313" key="3">
    <source>
        <dbReference type="Proteomes" id="UP001199106"/>
    </source>
</evidence>
<reference evidence="2" key="1">
    <citation type="submission" date="2021-07" db="EMBL/GenBank/DDBJ databases">
        <title>Genome Resource of American Ginseng Black Spot Pathogen Alternaria panax.</title>
        <authorList>
            <person name="Qiu C."/>
            <person name="Wang W."/>
            <person name="Liu Z."/>
        </authorList>
    </citation>
    <scope>NUCLEOTIDE SEQUENCE</scope>
    <source>
        <strain evidence="2">BNCC115425</strain>
    </source>
</reference>
<dbReference type="Proteomes" id="UP001199106">
    <property type="component" value="Unassembled WGS sequence"/>
</dbReference>
<comment type="caution">
    <text evidence="2">The sequence shown here is derived from an EMBL/GenBank/DDBJ whole genome shotgun (WGS) entry which is preliminary data.</text>
</comment>
<feature type="region of interest" description="Disordered" evidence="1">
    <location>
        <begin position="150"/>
        <end position="240"/>
    </location>
</feature>